<dbReference type="Proteomes" id="UP000316614">
    <property type="component" value="Chromosome"/>
</dbReference>
<comment type="subcellular location">
    <subcellularLocation>
        <location evidence="1 8">Cell outer membrane</location>
        <topology evidence="1 8">Multi-pass membrane protein</topology>
    </subcellularLocation>
</comment>
<protein>
    <submittedName>
        <fullName evidence="13">TonB-dependent receptor</fullName>
    </submittedName>
</protein>
<evidence type="ECO:0000256" key="1">
    <source>
        <dbReference type="ARBA" id="ARBA00004571"/>
    </source>
</evidence>
<evidence type="ECO:0000256" key="9">
    <source>
        <dbReference type="RuleBase" id="RU003357"/>
    </source>
</evidence>
<dbReference type="InterPro" id="IPR008969">
    <property type="entry name" value="CarboxyPept-like_regulatory"/>
</dbReference>
<dbReference type="Pfam" id="PF13715">
    <property type="entry name" value="CarbopepD_reg_2"/>
    <property type="match status" value="1"/>
</dbReference>
<dbReference type="Gene3D" id="2.170.130.10">
    <property type="entry name" value="TonB-dependent receptor, plug domain"/>
    <property type="match status" value="1"/>
</dbReference>
<evidence type="ECO:0000256" key="2">
    <source>
        <dbReference type="ARBA" id="ARBA00022448"/>
    </source>
</evidence>
<name>A0A514CP27_9BACT</name>
<sequence>MEESPMAEIRGKVVSATDNQPIPGVTVRIKDTDRGTITDIDGDFSIHASEGEILVFSFVGFLAQEIVVGNQSNIIVELEEDLQSLDEVIVVGYGTQNKRAVTGTVESVNYKEFEDRSYSDVSQSLAGKLPGVNITQGQGAPGSSPIIRIRGINSITAGTNPLYVVDGMPMENFDLNLISPQDIASVEVLKDASAAAIYGSRGSNGVILITTKLGEPGKTNISFTQEFGVQEVKRRVDLMNAQQFVDYYIDAHNNAWVAAGGNASDPNSVRDKVYQIPADFTDNPEIFGQGTDWQDVMFRTAPMTNTELSVSGGNDKTQYLFSGGYRDQTAVLDENYYKRLTLRSNIRQQVSEKISLGLNLTMAGIYDRTQGVQGKSDVVSLGLQSDPIFPVYNENGNLGFKDPNSEWYRFTEYSDLQLWHPYSLTREITGQRKTFNTLVNAFGEWEIIEGLKFRSSVNANLNNGRSHSYRNEGQKYGYSSYLNAQGNESSIFSLNWLTENTVHYERTAGEHSFNALLGYIAQKQRDEYNAVGAGNYPNDLVHTLNAGTVNSGTSTASEWSMLSYLARVNYDYNYRYFLTATVRRDGSSRFGSNTQWGYFPSVSAGWMMSEESFMQPISWINTMKLRVSYGLTGNNQIPNYGPVSLLDASNYTNSTDLLNGLSVSTVSNPNLKWEKTQQFNVGLDLMALNGALNFTANFYNSTTNDLLLNVPIPDITGFSTQLTNVGSVRNRGIELSVGVNEELGAILWNTSLNYSVNRNEVLKLGPDNSPIIYTDYVATVKTEVGQPISNFYGYIFDGVFNNQEEIADYPHHPSTSPGDPKVRDVNGDGEITEDDRTIIGNYQPDFTFGFTNSFGYKGFEFSFMLQGAYGGEIVNQLIRYNGIWNGGRNAFADVANYWRSENDPGDGEHFKPTIQPQGLQEKFSTYWVEDASYLRVRNIRLSYTLPTSWIAKTPINTARVYVNVDNAFLFTDYSNYDPENTTYTPTTYSGTSSSGASLPSGAMIGVDYGSYPVPRIITFGAKINF</sequence>
<comment type="similarity">
    <text evidence="8 9">Belongs to the TonB-dependent receptor family.</text>
</comment>
<keyword evidence="7 8" id="KW-0998">Cell outer membrane</keyword>
<dbReference type="NCBIfam" id="TIGR04056">
    <property type="entry name" value="OMP_RagA_SusC"/>
    <property type="match status" value="1"/>
</dbReference>
<keyword evidence="4 8" id="KW-0812">Transmembrane</keyword>
<evidence type="ECO:0000256" key="5">
    <source>
        <dbReference type="ARBA" id="ARBA00023077"/>
    </source>
</evidence>
<dbReference type="Gene3D" id="2.40.170.20">
    <property type="entry name" value="TonB-dependent receptor, beta-barrel domain"/>
    <property type="match status" value="1"/>
</dbReference>
<dbReference type="SUPFAM" id="SSF56935">
    <property type="entry name" value="Porins"/>
    <property type="match status" value="1"/>
</dbReference>
<dbReference type="AlphaFoldDB" id="A0A514CP27"/>
<dbReference type="OrthoDB" id="9768177at2"/>
<evidence type="ECO:0000313" key="14">
    <source>
        <dbReference type="Proteomes" id="UP000316614"/>
    </source>
</evidence>
<dbReference type="Gene3D" id="2.60.40.1120">
    <property type="entry name" value="Carboxypeptidase-like, regulatory domain"/>
    <property type="match status" value="1"/>
</dbReference>
<keyword evidence="13" id="KW-0675">Receptor</keyword>
<feature type="domain" description="TonB-dependent receptor plug" evidence="12">
    <location>
        <begin position="98"/>
        <end position="206"/>
    </location>
</feature>
<dbReference type="InterPro" id="IPR037066">
    <property type="entry name" value="Plug_dom_sf"/>
</dbReference>
<gene>
    <name evidence="13" type="ORF">FKX85_12590</name>
</gene>
<evidence type="ECO:0000256" key="7">
    <source>
        <dbReference type="ARBA" id="ARBA00023237"/>
    </source>
</evidence>
<organism evidence="13 14">
    <name type="scientific">Echinicola soli</name>
    <dbReference type="NCBI Taxonomy" id="2591634"/>
    <lineage>
        <taxon>Bacteria</taxon>
        <taxon>Pseudomonadati</taxon>
        <taxon>Bacteroidota</taxon>
        <taxon>Cytophagia</taxon>
        <taxon>Cytophagales</taxon>
        <taxon>Cyclobacteriaceae</taxon>
        <taxon>Echinicola</taxon>
    </lineage>
</organism>
<dbReference type="KEGG" id="echi:FKX85_12590"/>
<dbReference type="InterPro" id="IPR023996">
    <property type="entry name" value="TonB-dep_OMP_SusC/RagA"/>
</dbReference>
<evidence type="ECO:0000259" key="11">
    <source>
        <dbReference type="Pfam" id="PF00593"/>
    </source>
</evidence>
<evidence type="ECO:0000256" key="10">
    <source>
        <dbReference type="SAM" id="MobiDB-lite"/>
    </source>
</evidence>
<evidence type="ECO:0000259" key="12">
    <source>
        <dbReference type="Pfam" id="PF07715"/>
    </source>
</evidence>
<dbReference type="FunFam" id="2.170.130.10:FF:000008">
    <property type="entry name" value="SusC/RagA family TonB-linked outer membrane protein"/>
    <property type="match status" value="1"/>
</dbReference>
<keyword evidence="2 8" id="KW-0813">Transport</keyword>
<dbReference type="EMBL" id="CP041253">
    <property type="protein sequence ID" value="QDH81575.1"/>
    <property type="molecule type" value="Genomic_DNA"/>
</dbReference>
<evidence type="ECO:0000256" key="3">
    <source>
        <dbReference type="ARBA" id="ARBA00022452"/>
    </source>
</evidence>
<dbReference type="PROSITE" id="PS52016">
    <property type="entry name" value="TONB_DEPENDENT_REC_3"/>
    <property type="match status" value="1"/>
</dbReference>
<feature type="domain" description="TonB-dependent receptor-like beta-barrel" evidence="11">
    <location>
        <begin position="400"/>
        <end position="966"/>
    </location>
</feature>
<keyword evidence="5 9" id="KW-0798">TonB box</keyword>
<evidence type="ECO:0000256" key="4">
    <source>
        <dbReference type="ARBA" id="ARBA00022692"/>
    </source>
</evidence>
<dbReference type="NCBIfam" id="TIGR04057">
    <property type="entry name" value="SusC_RagA_signa"/>
    <property type="match status" value="1"/>
</dbReference>
<keyword evidence="14" id="KW-1185">Reference proteome</keyword>
<reference evidence="13 14" key="1">
    <citation type="submission" date="2019-06" db="EMBL/GenBank/DDBJ databases">
        <title>Echinicola alkalisoli sp. nov. isolated from saline soil.</title>
        <authorList>
            <person name="Sun J.-Q."/>
            <person name="Xu L."/>
        </authorList>
    </citation>
    <scope>NUCLEOTIDE SEQUENCE [LARGE SCALE GENOMIC DNA]</scope>
    <source>
        <strain evidence="13 14">LN3S3</strain>
    </source>
</reference>
<dbReference type="SUPFAM" id="SSF49464">
    <property type="entry name" value="Carboxypeptidase regulatory domain-like"/>
    <property type="match status" value="1"/>
</dbReference>
<evidence type="ECO:0000256" key="6">
    <source>
        <dbReference type="ARBA" id="ARBA00023136"/>
    </source>
</evidence>
<keyword evidence="3 8" id="KW-1134">Transmembrane beta strand</keyword>
<dbReference type="InterPro" id="IPR012910">
    <property type="entry name" value="Plug_dom"/>
</dbReference>
<feature type="region of interest" description="Disordered" evidence="10">
    <location>
        <begin position="808"/>
        <end position="829"/>
    </location>
</feature>
<proteinExistence type="inferred from homology"/>
<dbReference type="InterPro" id="IPR023997">
    <property type="entry name" value="TonB-dep_OMP_SusC/RagA_CS"/>
</dbReference>
<dbReference type="Pfam" id="PF00593">
    <property type="entry name" value="TonB_dep_Rec_b-barrel"/>
    <property type="match status" value="1"/>
</dbReference>
<dbReference type="InterPro" id="IPR039426">
    <property type="entry name" value="TonB-dep_rcpt-like"/>
</dbReference>
<dbReference type="GO" id="GO:0009279">
    <property type="term" value="C:cell outer membrane"/>
    <property type="evidence" value="ECO:0007669"/>
    <property type="project" value="UniProtKB-SubCell"/>
</dbReference>
<evidence type="ECO:0000256" key="8">
    <source>
        <dbReference type="PROSITE-ProRule" id="PRU01360"/>
    </source>
</evidence>
<evidence type="ECO:0000313" key="13">
    <source>
        <dbReference type="EMBL" id="QDH81575.1"/>
    </source>
</evidence>
<accession>A0A514CP27</accession>
<dbReference type="InterPro" id="IPR000531">
    <property type="entry name" value="Beta-barrel_TonB"/>
</dbReference>
<dbReference type="InterPro" id="IPR036942">
    <property type="entry name" value="Beta-barrel_TonB_sf"/>
</dbReference>
<keyword evidence="6 8" id="KW-0472">Membrane</keyword>
<dbReference type="Pfam" id="PF07715">
    <property type="entry name" value="Plug"/>
    <property type="match status" value="1"/>
</dbReference>